<proteinExistence type="inferred from homology"/>
<dbReference type="EC" id="4.2.1.46" evidence="4 7"/>
<evidence type="ECO:0000256" key="6">
    <source>
        <dbReference type="ARBA" id="ARBA00023239"/>
    </source>
</evidence>
<gene>
    <name evidence="9" type="primary">rfbB</name>
    <name evidence="9" type="ORF">DRP44_03535</name>
</gene>
<evidence type="ECO:0000259" key="8">
    <source>
        <dbReference type="Pfam" id="PF16363"/>
    </source>
</evidence>
<dbReference type="InterPro" id="IPR005888">
    <property type="entry name" value="dTDP_Gluc_deHydtase"/>
</dbReference>
<dbReference type="CDD" id="cd05246">
    <property type="entry name" value="dTDP_GD_SDR_e"/>
    <property type="match status" value="1"/>
</dbReference>
<dbReference type="PANTHER" id="PTHR43000">
    <property type="entry name" value="DTDP-D-GLUCOSE 4,6-DEHYDRATASE-RELATED"/>
    <property type="match status" value="1"/>
</dbReference>
<comment type="cofactor">
    <cofactor evidence="2 7">
        <name>NAD(+)</name>
        <dbReference type="ChEBI" id="CHEBI:57540"/>
    </cofactor>
</comment>
<sequence>MDSDTKVKYLITGGAGFIGSNFIRFLFKNYKDSIEVINIDKLTYAGNSINLSDIERDFANCYTFIKGDINDDNTLQEIFSRYYPDRVINFAAESHVDRSINSPENFIKTNIFGTFKLLEHFKKSFYKNDKWLPNKLFIQISTDEVYGDAGSNLKFDECSPLKPSSPYAASKASADMLVYSYVRTYNAPIIITRSSNNFGPYQYPEKFIPLIINNLMEKKPIPLYGEGKNIRDWLFVEDNISAIDAIANNGNIGEIYNIGAGNEISNIDLAKKIITVFNKLTHSNLDKNLIKFVKDRKGHDFRYALQTKKIENTLGWKPKNNFDEALHKTILWYIKNRNWLKRISKGGYNSYYRQNYGDL</sequence>
<keyword evidence="6 7" id="KW-0456">Lyase</keyword>
<organism evidence="9 10">
    <name type="scientific">candidate division TA06 bacterium</name>
    <dbReference type="NCBI Taxonomy" id="2250710"/>
    <lineage>
        <taxon>Bacteria</taxon>
        <taxon>Bacteria division TA06</taxon>
    </lineage>
</organism>
<evidence type="ECO:0000256" key="1">
    <source>
        <dbReference type="ARBA" id="ARBA00001539"/>
    </source>
</evidence>
<evidence type="ECO:0000256" key="4">
    <source>
        <dbReference type="ARBA" id="ARBA00011990"/>
    </source>
</evidence>
<evidence type="ECO:0000256" key="2">
    <source>
        <dbReference type="ARBA" id="ARBA00001911"/>
    </source>
</evidence>
<feature type="domain" description="NAD(P)-binding" evidence="8">
    <location>
        <begin position="10"/>
        <end position="328"/>
    </location>
</feature>
<name>A0A660S8H8_UNCT6</name>
<dbReference type="SUPFAM" id="SSF51735">
    <property type="entry name" value="NAD(P)-binding Rossmann-fold domains"/>
    <property type="match status" value="1"/>
</dbReference>
<dbReference type="Proteomes" id="UP000282321">
    <property type="component" value="Unassembled WGS sequence"/>
</dbReference>
<evidence type="ECO:0000256" key="5">
    <source>
        <dbReference type="ARBA" id="ARBA00023027"/>
    </source>
</evidence>
<dbReference type="Gene3D" id="3.40.50.720">
    <property type="entry name" value="NAD(P)-binding Rossmann-like Domain"/>
    <property type="match status" value="1"/>
</dbReference>
<dbReference type="AlphaFoldDB" id="A0A660S8H8"/>
<comment type="caution">
    <text evidence="9">The sequence shown here is derived from an EMBL/GenBank/DDBJ whole genome shotgun (WGS) entry which is preliminary data.</text>
</comment>
<evidence type="ECO:0000313" key="10">
    <source>
        <dbReference type="Proteomes" id="UP000282321"/>
    </source>
</evidence>
<dbReference type="GO" id="GO:0008460">
    <property type="term" value="F:dTDP-glucose 4,6-dehydratase activity"/>
    <property type="evidence" value="ECO:0007669"/>
    <property type="project" value="UniProtKB-EC"/>
</dbReference>
<reference evidence="9 10" key="1">
    <citation type="submission" date="2018-06" db="EMBL/GenBank/DDBJ databases">
        <title>Extensive metabolic versatility and redundancy in microbially diverse, dynamic hydrothermal sediments.</title>
        <authorList>
            <person name="Dombrowski N."/>
            <person name="Teske A."/>
            <person name="Baker B.J."/>
        </authorList>
    </citation>
    <scope>NUCLEOTIDE SEQUENCE [LARGE SCALE GENOMIC DNA]</scope>
    <source>
        <strain evidence="9">B35_G9</strain>
    </source>
</reference>
<keyword evidence="5" id="KW-0520">NAD</keyword>
<protein>
    <recommendedName>
        <fullName evidence="4 7">dTDP-glucose 4,6-dehydratase</fullName>
        <ecNumber evidence="4 7">4.2.1.46</ecNumber>
    </recommendedName>
</protein>
<dbReference type="EMBL" id="QNBC01000035">
    <property type="protein sequence ID" value="RKX66682.1"/>
    <property type="molecule type" value="Genomic_DNA"/>
</dbReference>
<comment type="similarity">
    <text evidence="3 7">Belongs to the NAD(P)-dependent epimerase/dehydratase family. dTDP-glucose dehydratase subfamily.</text>
</comment>
<evidence type="ECO:0000256" key="3">
    <source>
        <dbReference type="ARBA" id="ARBA00008178"/>
    </source>
</evidence>
<dbReference type="GO" id="GO:0009225">
    <property type="term" value="P:nucleotide-sugar metabolic process"/>
    <property type="evidence" value="ECO:0007669"/>
    <property type="project" value="InterPro"/>
</dbReference>
<evidence type="ECO:0000256" key="7">
    <source>
        <dbReference type="RuleBase" id="RU004473"/>
    </source>
</evidence>
<dbReference type="NCBIfam" id="TIGR01181">
    <property type="entry name" value="dTDP_gluc_dehyt"/>
    <property type="match status" value="1"/>
</dbReference>
<dbReference type="InterPro" id="IPR036291">
    <property type="entry name" value="NAD(P)-bd_dom_sf"/>
</dbReference>
<dbReference type="InterPro" id="IPR016040">
    <property type="entry name" value="NAD(P)-bd_dom"/>
</dbReference>
<dbReference type="Pfam" id="PF16363">
    <property type="entry name" value="GDP_Man_Dehyd"/>
    <property type="match status" value="1"/>
</dbReference>
<evidence type="ECO:0000313" key="9">
    <source>
        <dbReference type="EMBL" id="RKX66682.1"/>
    </source>
</evidence>
<accession>A0A660S8H8</accession>
<comment type="catalytic activity">
    <reaction evidence="1 7">
        <text>dTDP-alpha-D-glucose = dTDP-4-dehydro-6-deoxy-alpha-D-glucose + H2O</text>
        <dbReference type="Rhea" id="RHEA:17221"/>
        <dbReference type="ChEBI" id="CHEBI:15377"/>
        <dbReference type="ChEBI" id="CHEBI:57477"/>
        <dbReference type="ChEBI" id="CHEBI:57649"/>
        <dbReference type="EC" id="4.2.1.46"/>
    </reaction>
</comment>
<dbReference type="Gene3D" id="3.90.25.10">
    <property type="entry name" value="UDP-galactose 4-epimerase, domain 1"/>
    <property type="match status" value="1"/>
</dbReference>